<dbReference type="SMART" id="SM00966">
    <property type="entry name" value="SpoVT_AbrB"/>
    <property type="match status" value="1"/>
</dbReference>
<name>A0A1M6WT44_9BACL</name>
<sequence>MLLSIVRLSQRFQITLPVEVRELLQIQPNDRIAFRTDDTGRVYLENLKSIQVDTVRGLLQKQQWTDRSANAMTEHPTPNQEENSY</sequence>
<evidence type="ECO:0000259" key="2">
    <source>
        <dbReference type="SMART" id="SM00966"/>
    </source>
</evidence>
<dbReference type="STRING" id="1830138.SAMN05443507_12932"/>
<gene>
    <name evidence="3" type="ORF">SAMN05443507_12932</name>
</gene>
<dbReference type="GO" id="GO:0003677">
    <property type="term" value="F:DNA binding"/>
    <property type="evidence" value="ECO:0007669"/>
    <property type="project" value="InterPro"/>
</dbReference>
<reference evidence="4" key="1">
    <citation type="submission" date="2016-11" db="EMBL/GenBank/DDBJ databases">
        <authorList>
            <person name="Varghese N."/>
            <person name="Submissions S."/>
        </authorList>
    </citation>
    <scope>NUCLEOTIDE SEQUENCE [LARGE SCALE GENOMIC DNA]</scope>
    <source>
        <strain evidence="4">USBA-503</strain>
    </source>
</reference>
<organism evidence="3 4">
    <name type="scientific">Alicyclobacillus tolerans</name>
    <dbReference type="NCBI Taxonomy" id="90970"/>
    <lineage>
        <taxon>Bacteria</taxon>
        <taxon>Bacillati</taxon>
        <taxon>Bacillota</taxon>
        <taxon>Bacilli</taxon>
        <taxon>Bacillales</taxon>
        <taxon>Alicyclobacillaceae</taxon>
        <taxon>Alicyclobacillus</taxon>
    </lineage>
</organism>
<dbReference type="NCBIfam" id="TIGR01439">
    <property type="entry name" value="lp_hng_hel_AbrB"/>
    <property type="match status" value="1"/>
</dbReference>
<keyword evidence="4" id="KW-1185">Reference proteome</keyword>
<dbReference type="AlphaFoldDB" id="A0A1M6WT44"/>
<accession>A0A1M6WT44</accession>
<dbReference type="Proteomes" id="UP000184016">
    <property type="component" value="Unassembled WGS sequence"/>
</dbReference>
<feature type="region of interest" description="Disordered" evidence="1">
    <location>
        <begin position="66"/>
        <end position="85"/>
    </location>
</feature>
<evidence type="ECO:0000313" key="4">
    <source>
        <dbReference type="Proteomes" id="UP000184016"/>
    </source>
</evidence>
<feature type="domain" description="SpoVT-AbrB" evidence="2">
    <location>
        <begin position="6"/>
        <end position="52"/>
    </location>
</feature>
<dbReference type="InterPro" id="IPR007159">
    <property type="entry name" value="SpoVT-AbrB_dom"/>
</dbReference>
<protein>
    <submittedName>
        <fullName evidence="3">Looped-hinge helix DNA binding domain-containing protein, AbrB family</fullName>
    </submittedName>
</protein>
<dbReference type="InterPro" id="IPR037914">
    <property type="entry name" value="SpoVT-AbrB_sf"/>
</dbReference>
<dbReference type="EMBL" id="FRAF01000029">
    <property type="protein sequence ID" value="SHK96836.1"/>
    <property type="molecule type" value="Genomic_DNA"/>
</dbReference>
<evidence type="ECO:0000256" key="1">
    <source>
        <dbReference type="SAM" id="MobiDB-lite"/>
    </source>
</evidence>
<dbReference type="Pfam" id="PF04014">
    <property type="entry name" value="MazE_antitoxin"/>
    <property type="match status" value="1"/>
</dbReference>
<evidence type="ECO:0000313" key="3">
    <source>
        <dbReference type="EMBL" id="SHK96836.1"/>
    </source>
</evidence>
<proteinExistence type="predicted"/>
<dbReference type="Gene3D" id="2.10.260.10">
    <property type="match status" value="1"/>
</dbReference>
<dbReference type="SUPFAM" id="SSF89447">
    <property type="entry name" value="AbrB/MazE/MraZ-like"/>
    <property type="match status" value="1"/>
</dbReference>